<evidence type="ECO:0000313" key="3">
    <source>
        <dbReference type="Proteomes" id="UP000075683"/>
    </source>
</evidence>
<evidence type="ECO:0000313" key="2">
    <source>
        <dbReference type="EMBL" id="KYD19324.1"/>
    </source>
</evidence>
<feature type="compositionally biased region" description="Pro residues" evidence="1">
    <location>
        <begin position="34"/>
        <end position="48"/>
    </location>
</feature>
<evidence type="ECO:0000256" key="1">
    <source>
        <dbReference type="SAM" id="MobiDB-lite"/>
    </source>
</evidence>
<gene>
    <name evidence="2" type="ORF">B4135_2055</name>
</gene>
<organism evidence="2 3">
    <name type="scientific">Caldibacillus debilis</name>
    <dbReference type="NCBI Taxonomy" id="301148"/>
    <lineage>
        <taxon>Bacteria</taxon>
        <taxon>Bacillati</taxon>
        <taxon>Bacillota</taxon>
        <taxon>Bacilli</taxon>
        <taxon>Bacillales</taxon>
        <taxon>Bacillaceae</taxon>
        <taxon>Caldibacillus</taxon>
    </lineage>
</organism>
<accession>A0A150M3Z4</accession>
<dbReference type="EMBL" id="LQYT01000042">
    <property type="protein sequence ID" value="KYD19324.1"/>
    <property type="molecule type" value="Genomic_DNA"/>
</dbReference>
<protein>
    <submittedName>
        <fullName evidence="2">Uncharacterized protein</fullName>
    </submittedName>
</protein>
<comment type="caution">
    <text evidence="2">The sequence shown here is derived from an EMBL/GenBank/DDBJ whole genome shotgun (WGS) entry which is preliminary data.</text>
</comment>
<name>A0A150M3Z4_9BACI</name>
<proteinExistence type="predicted"/>
<reference evidence="2 3" key="1">
    <citation type="submission" date="2016-01" db="EMBL/GenBank/DDBJ databases">
        <title>Draft Genome Sequences of Seven Thermophilic Sporeformers Isolated from Foods.</title>
        <authorList>
            <person name="Berendsen E.M."/>
            <person name="Wells-Bennik M.H."/>
            <person name="Krawcyk A.O."/>
            <person name="De Jong A."/>
            <person name="Holsappel S."/>
            <person name="Eijlander R.T."/>
            <person name="Kuipers O.P."/>
        </authorList>
    </citation>
    <scope>NUCLEOTIDE SEQUENCE [LARGE SCALE GENOMIC DNA]</scope>
    <source>
        <strain evidence="2 3">B4135</strain>
    </source>
</reference>
<dbReference type="AlphaFoldDB" id="A0A150M3Z4"/>
<feature type="region of interest" description="Disordered" evidence="1">
    <location>
        <begin position="1"/>
        <end position="70"/>
    </location>
</feature>
<dbReference type="Proteomes" id="UP000075683">
    <property type="component" value="Unassembled WGS sequence"/>
</dbReference>
<sequence length="70" mass="7546">MNRDLVAGKIFAGSQGRRGRSPDAEGPVIRDPGDGPPAMQPERSPPPFCGRKRFAENRRKRSGEPAEACG</sequence>
<dbReference type="STRING" id="301148.B4135_2055"/>